<gene>
    <name evidence="1" type="ORF">CIB84_000746</name>
</gene>
<evidence type="ECO:0000313" key="2">
    <source>
        <dbReference type="Proteomes" id="UP000237246"/>
    </source>
</evidence>
<keyword evidence="2" id="KW-1185">Reference proteome</keyword>
<comment type="caution">
    <text evidence="1">The sequence shown here is derived from an EMBL/GenBank/DDBJ whole genome shotgun (WGS) entry which is preliminary data.</text>
</comment>
<proteinExistence type="predicted"/>
<accession>A0A2P4TGM1</accession>
<name>A0A2P4TGM1_BAMTH</name>
<sequence>MACGNHSKCQEAAEKPEFTVLVCSAKESKD</sequence>
<dbReference type="Proteomes" id="UP000237246">
    <property type="component" value="Unassembled WGS sequence"/>
</dbReference>
<protein>
    <submittedName>
        <fullName evidence="1">Uncharacterized protein</fullName>
    </submittedName>
</protein>
<organism evidence="1 2">
    <name type="scientific">Bambusicola thoracicus</name>
    <name type="common">Chinese bamboo-partridge</name>
    <name type="synonym">Perdix thoracica</name>
    <dbReference type="NCBI Taxonomy" id="9083"/>
    <lineage>
        <taxon>Eukaryota</taxon>
        <taxon>Metazoa</taxon>
        <taxon>Chordata</taxon>
        <taxon>Craniata</taxon>
        <taxon>Vertebrata</taxon>
        <taxon>Euteleostomi</taxon>
        <taxon>Archelosauria</taxon>
        <taxon>Archosauria</taxon>
        <taxon>Dinosauria</taxon>
        <taxon>Saurischia</taxon>
        <taxon>Theropoda</taxon>
        <taxon>Coelurosauria</taxon>
        <taxon>Aves</taxon>
        <taxon>Neognathae</taxon>
        <taxon>Galloanserae</taxon>
        <taxon>Galliformes</taxon>
        <taxon>Phasianidae</taxon>
        <taxon>Perdicinae</taxon>
        <taxon>Bambusicola</taxon>
    </lineage>
</organism>
<evidence type="ECO:0000313" key="1">
    <source>
        <dbReference type="EMBL" id="POI35501.1"/>
    </source>
</evidence>
<dbReference type="EMBL" id="PPHD01000424">
    <property type="protein sequence ID" value="POI35501.1"/>
    <property type="molecule type" value="Genomic_DNA"/>
</dbReference>
<reference evidence="1 2" key="1">
    <citation type="submission" date="2018-01" db="EMBL/GenBank/DDBJ databases">
        <title>Comparison of the Chinese Bamboo Partridge and Red Junglefowl genome sequences highlights the importance of demography in genome evolution.</title>
        <authorList>
            <person name="Tiley G.P."/>
            <person name="Kimball R.T."/>
            <person name="Braun E.L."/>
            <person name="Burleigh J.G."/>
        </authorList>
    </citation>
    <scope>NUCLEOTIDE SEQUENCE [LARGE SCALE GENOMIC DNA]</scope>
    <source>
        <strain evidence="1">RTK389</strain>
        <tissue evidence="1">Blood</tissue>
    </source>
</reference>
<dbReference type="AlphaFoldDB" id="A0A2P4TGM1"/>